<evidence type="ECO:0000256" key="3">
    <source>
        <dbReference type="ARBA" id="ARBA00023180"/>
    </source>
</evidence>
<organism evidence="7 8">
    <name type="scientific">Ceratopteris richardii</name>
    <name type="common">Triangle waterfern</name>
    <dbReference type="NCBI Taxonomy" id="49495"/>
    <lineage>
        <taxon>Eukaryota</taxon>
        <taxon>Viridiplantae</taxon>
        <taxon>Streptophyta</taxon>
        <taxon>Embryophyta</taxon>
        <taxon>Tracheophyta</taxon>
        <taxon>Polypodiopsida</taxon>
        <taxon>Polypodiidae</taxon>
        <taxon>Polypodiales</taxon>
        <taxon>Pteridineae</taxon>
        <taxon>Pteridaceae</taxon>
        <taxon>Parkerioideae</taxon>
        <taxon>Ceratopteris</taxon>
    </lineage>
</organism>
<dbReference type="Pfam" id="PF04577">
    <property type="entry name" value="Glyco_transf_61"/>
    <property type="match status" value="1"/>
</dbReference>
<comment type="caution">
    <text evidence="7">The sequence shown here is derived from an EMBL/GenBank/DDBJ whole genome shotgun (WGS) entry which is preliminary data.</text>
</comment>
<dbReference type="PANTHER" id="PTHR20961">
    <property type="entry name" value="GLYCOSYLTRANSFERASE"/>
    <property type="match status" value="1"/>
</dbReference>
<dbReference type="GO" id="GO:0016763">
    <property type="term" value="F:pentosyltransferase activity"/>
    <property type="evidence" value="ECO:0007669"/>
    <property type="project" value="UniProtKB-ARBA"/>
</dbReference>
<keyword evidence="2" id="KW-0808">Transferase</keyword>
<evidence type="ECO:0000256" key="4">
    <source>
        <dbReference type="SAM" id="Coils"/>
    </source>
</evidence>
<dbReference type="OrthoDB" id="529273at2759"/>
<evidence type="ECO:0000259" key="6">
    <source>
        <dbReference type="Pfam" id="PF04577"/>
    </source>
</evidence>
<dbReference type="OMA" id="WRINGSC"/>
<sequence length="569" mass="64118">MVHSCRTTVVFILFIIVVVILVFDLFALDRSLEGFSKSQGWTSSSWKQIQWFARHSTAAGIPQDQSGDTGSLSVLGMDEHAELNTLREQIESLRRQGVEIREEVDRLRRNMSEVEAQIDRALKGRTMVVTLQEKPPLLGIEATQEQAKDLRFSPLIDKELKGADGHVRDAFLSIIEGRGWAEGPPELFFFPDEGGGDGGDGKRLLCLRGNSTSDGTSNSYALANKNQIPMAIALIPGVTLISETVWDYKNPWHAMFNMLQFVYWRINGSCSIAQNLLLFHKGEFRTNATPWITSLMKACGLPWQASDLNKLASTRGGASESSGRPTVCFEQAVVSRRGMGTVNDLARRRVYREARCSARTSCNVHVRNTVNDMKEAERMNYRRHVNVTLFMRSGARSFRDESAWERVVSEQCRASMNCSWTSLHVDDLSFCEQVEGLSHTDILISSHGAQLVNMMFMPEGGSVMEMFPRGWLELAGHGQYIYRNLANWVGVHHEGYWRDPDTPACPDPSQTRPCFSYYKSQQIGINETEISGWLINVIDKQQKGPLNFEDLLEDRNAENSDHNDKCECS</sequence>
<dbReference type="Proteomes" id="UP000825935">
    <property type="component" value="Chromosome 26"/>
</dbReference>
<name>A0A8T2RIY1_CERRI</name>
<keyword evidence="1" id="KW-0328">Glycosyltransferase</keyword>
<dbReference type="GO" id="GO:0005794">
    <property type="term" value="C:Golgi apparatus"/>
    <property type="evidence" value="ECO:0007669"/>
    <property type="project" value="UniProtKB-ARBA"/>
</dbReference>
<feature type="coiled-coil region" evidence="4">
    <location>
        <begin position="76"/>
        <end position="124"/>
    </location>
</feature>
<feature type="domain" description="Glycosyltransferase 61 catalytic" evidence="6">
    <location>
        <begin position="364"/>
        <end position="463"/>
    </location>
</feature>
<keyword evidence="5" id="KW-0472">Membrane</keyword>
<evidence type="ECO:0000313" key="8">
    <source>
        <dbReference type="Proteomes" id="UP000825935"/>
    </source>
</evidence>
<dbReference type="PANTHER" id="PTHR20961:SF115">
    <property type="entry name" value="GLYCOSYLTRANSFERASE"/>
    <property type="match status" value="1"/>
</dbReference>
<evidence type="ECO:0000313" key="7">
    <source>
        <dbReference type="EMBL" id="KAH7296349.1"/>
    </source>
</evidence>
<evidence type="ECO:0000256" key="2">
    <source>
        <dbReference type="ARBA" id="ARBA00022679"/>
    </source>
</evidence>
<accession>A0A8T2RIY1</accession>
<dbReference type="EMBL" id="CM035431">
    <property type="protein sequence ID" value="KAH7296349.1"/>
    <property type="molecule type" value="Genomic_DNA"/>
</dbReference>
<keyword evidence="5" id="KW-1133">Transmembrane helix</keyword>
<dbReference type="InterPro" id="IPR007657">
    <property type="entry name" value="Glycosyltransferase_61"/>
</dbReference>
<evidence type="ECO:0000256" key="1">
    <source>
        <dbReference type="ARBA" id="ARBA00022676"/>
    </source>
</evidence>
<keyword evidence="5" id="KW-0812">Transmembrane</keyword>
<evidence type="ECO:0000256" key="5">
    <source>
        <dbReference type="SAM" id="Phobius"/>
    </source>
</evidence>
<gene>
    <name evidence="7" type="ORF">KP509_26G020200</name>
</gene>
<proteinExistence type="predicted"/>
<protein>
    <recommendedName>
        <fullName evidence="6">Glycosyltransferase 61 catalytic domain-containing protein</fullName>
    </recommendedName>
</protein>
<keyword evidence="4" id="KW-0175">Coiled coil</keyword>
<feature type="transmembrane region" description="Helical" evidence="5">
    <location>
        <begin position="7"/>
        <end position="28"/>
    </location>
</feature>
<reference evidence="7" key="1">
    <citation type="submission" date="2021-08" db="EMBL/GenBank/DDBJ databases">
        <title>WGS assembly of Ceratopteris richardii.</title>
        <authorList>
            <person name="Marchant D.B."/>
            <person name="Chen G."/>
            <person name="Jenkins J."/>
            <person name="Shu S."/>
            <person name="Leebens-Mack J."/>
            <person name="Grimwood J."/>
            <person name="Schmutz J."/>
            <person name="Soltis P."/>
            <person name="Soltis D."/>
            <person name="Chen Z.-H."/>
        </authorList>
    </citation>
    <scope>NUCLEOTIDE SEQUENCE</scope>
    <source>
        <strain evidence="7">Whitten #5841</strain>
        <tissue evidence="7">Leaf</tissue>
    </source>
</reference>
<keyword evidence="8" id="KW-1185">Reference proteome</keyword>
<dbReference type="AlphaFoldDB" id="A0A8T2RIY1"/>
<keyword evidence="3" id="KW-0325">Glycoprotein</keyword>
<dbReference type="InterPro" id="IPR049625">
    <property type="entry name" value="Glyco_transf_61_cat"/>
</dbReference>